<evidence type="ECO:0000313" key="3">
    <source>
        <dbReference type="Proteomes" id="UP001220256"/>
    </source>
</evidence>
<feature type="compositionally biased region" description="Polar residues" evidence="1">
    <location>
        <begin position="63"/>
        <end position="72"/>
    </location>
</feature>
<proteinExistence type="predicted"/>
<protein>
    <submittedName>
        <fullName evidence="2">Uncharacterized protein</fullName>
    </submittedName>
</protein>
<dbReference type="Proteomes" id="UP001220256">
    <property type="component" value="Unassembled WGS sequence"/>
</dbReference>
<gene>
    <name evidence="2" type="ORF">N7505_011673</name>
</gene>
<feature type="region of interest" description="Disordered" evidence="1">
    <location>
        <begin position="38"/>
        <end position="72"/>
    </location>
</feature>
<name>A0ABQ8W145_PENCH</name>
<evidence type="ECO:0000256" key="1">
    <source>
        <dbReference type="SAM" id="MobiDB-lite"/>
    </source>
</evidence>
<sequence length="72" mass="8302">SYCYIDCHHCSIPWLKWGRHVLQAYCTDFYAHPRSKSLHGAASTCSSPRFRSGKLRSPYETMKSLTQHTHSS</sequence>
<reference evidence="2 3" key="1">
    <citation type="journal article" date="2023" name="IMA Fungus">
        <title>Comparative genomic study of the Penicillium genus elucidates a diverse pangenome and 15 lateral gene transfer events.</title>
        <authorList>
            <person name="Petersen C."/>
            <person name="Sorensen T."/>
            <person name="Nielsen M.R."/>
            <person name="Sondergaard T.E."/>
            <person name="Sorensen J.L."/>
            <person name="Fitzpatrick D.A."/>
            <person name="Frisvad J.C."/>
            <person name="Nielsen K.L."/>
        </authorList>
    </citation>
    <scope>NUCLEOTIDE SEQUENCE [LARGE SCALE GENOMIC DNA]</scope>
    <source>
        <strain evidence="2 3">IBT 3361</strain>
    </source>
</reference>
<feature type="non-terminal residue" evidence="2">
    <location>
        <position position="1"/>
    </location>
</feature>
<keyword evidence="3" id="KW-1185">Reference proteome</keyword>
<comment type="caution">
    <text evidence="2">The sequence shown here is derived from an EMBL/GenBank/DDBJ whole genome shotgun (WGS) entry which is preliminary data.</text>
</comment>
<accession>A0ABQ8W145</accession>
<evidence type="ECO:0000313" key="2">
    <source>
        <dbReference type="EMBL" id="KAJ5254464.1"/>
    </source>
</evidence>
<dbReference type="EMBL" id="JAPVEB010000011">
    <property type="protein sequence ID" value="KAJ5254464.1"/>
    <property type="molecule type" value="Genomic_DNA"/>
</dbReference>
<organism evidence="2 3">
    <name type="scientific">Penicillium chrysogenum</name>
    <name type="common">Penicillium notatum</name>
    <dbReference type="NCBI Taxonomy" id="5076"/>
    <lineage>
        <taxon>Eukaryota</taxon>
        <taxon>Fungi</taxon>
        <taxon>Dikarya</taxon>
        <taxon>Ascomycota</taxon>
        <taxon>Pezizomycotina</taxon>
        <taxon>Eurotiomycetes</taxon>
        <taxon>Eurotiomycetidae</taxon>
        <taxon>Eurotiales</taxon>
        <taxon>Aspergillaceae</taxon>
        <taxon>Penicillium</taxon>
        <taxon>Penicillium chrysogenum species complex</taxon>
    </lineage>
</organism>